<evidence type="ECO:0000313" key="1">
    <source>
        <dbReference type="EMBL" id="KAI3371909.1"/>
    </source>
</evidence>
<dbReference type="EMBL" id="CM041535">
    <property type="protein sequence ID" value="KAI3371909.1"/>
    <property type="molecule type" value="Genomic_DNA"/>
</dbReference>
<gene>
    <name evidence="1" type="ORF">L3Q82_006783</name>
</gene>
<proteinExistence type="predicted"/>
<keyword evidence="2" id="KW-1185">Reference proteome</keyword>
<sequence>MRRSGPAGLSGLCRVTDHLYLSNGRAANDPSQVTRCHITCIVNATETGSSGPPPPGVEYVHIPVSDSPAAPLSDHFDEVADRIQRTGERGGRTLVHCNAGGEPLGRPLHGLPDEAPRGEPAGGPQVGKDLPARGEAQRRLLEAAHPLRDGASRGELGANGPLLHGRDRRHL</sequence>
<evidence type="ECO:0000313" key="2">
    <source>
        <dbReference type="Proteomes" id="UP000831701"/>
    </source>
</evidence>
<organism evidence="1 2">
    <name type="scientific">Scortum barcoo</name>
    <name type="common">barcoo grunter</name>
    <dbReference type="NCBI Taxonomy" id="214431"/>
    <lineage>
        <taxon>Eukaryota</taxon>
        <taxon>Metazoa</taxon>
        <taxon>Chordata</taxon>
        <taxon>Craniata</taxon>
        <taxon>Vertebrata</taxon>
        <taxon>Euteleostomi</taxon>
        <taxon>Actinopterygii</taxon>
        <taxon>Neopterygii</taxon>
        <taxon>Teleostei</taxon>
        <taxon>Neoteleostei</taxon>
        <taxon>Acanthomorphata</taxon>
        <taxon>Eupercaria</taxon>
        <taxon>Centrarchiformes</taxon>
        <taxon>Terapontoidei</taxon>
        <taxon>Terapontidae</taxon>
        <taxon>Scortum</taxon>
    </lineage>
</organism>
<dbReference type="Proteomes" id="UP000831701">
    <property type="component" value="Chromosome 5"/>
</dbReference>
<reference evidence="1" key="1">
    <citation type="submission" date="2022-04" db="EMBL/GenBank/DDBJ databases">
        <title>Jade perch genome.</title>
        <authorList>
            <person name="Chao B."/>
        </authorList>
    </citation>
    <scope>NUCLEOTIDE SEQUENCE</scope>
    <source>
        <strain evidence="1">CB-2022</strain>
    </source>
</reference>
<accession>A0ACB8WVV9</accession>
<name>A0ACB8WVV9_9TELE</name>
<protein>
    <submittedName>
        <fullName evidence="1">Uncharacterized protein</fullName>
    </submittedName>
</protein>
<comment type="caution">
    <text evidence="1">The sequence shown here is derived from an EMBL/GenBank/DDBJ whole genome shotgun (WGS) entry which is preliminary data.</text>
</comment>